<evidence type="ECO:0000313" key="4">
    <source>
        <dbReference type="Proteomes" id="UP000032545"/>
    </source>
</evidence>
<dbReference type="Proteomes" id="UP000032545">
    <property type="component" value="Unassembled WGS sequence"/>
</dbReference>
<dbReference type="GO" id="GO:0008933">
    <property type="term" value="F:peptidoglycan lytic transglycosylase activity"/>
    <property type="evidence" value="ECO:0007669"/>
    <property type="project" value="TreeGrafter"/>
</dbReference>
<keyword evidence="4" id="KW-1185">Reference proteome</keyword>
<feature type="domain" description="Transglycosylase SLT" evidence="2">
    <location>
        <begin position="317"/>
        <end position="370"/>
    </location>
</feature>
<dbReference type="CDD" id="cd13399">
    <property type="entry name" value="Slt35-like"/>
    <property type="match status" value="1"/>
</dbReference>
<feature type="region of interest" description="Disordered" evidence="1">
    <location>
        <begin position="1"/>
        <end position="117"/>
    </location>
</feature>
<organism evidence="3 4">
    <name type="scientific">Frankia torreyi</name>
    <dbReference type="NCBI Taxonomy" id="1856"/>
    <lineage>
        <taxon>Bacteria</taxon>
        <taxon>Bacillati</taxon>
        <taxon>Actinomycetota</taxon>
        <taxon>Actinomycetes</taxon>
        <taxon>Frankiales</taxon>
        <taxon>Frankiaceae</taxon>
        <taxon>Frankia</taxon>
    </lineage>
</organism>
<evidence type="ECO:0000256" key="1">
    <source>
        <dbReference type="SAM" id="MobiDB-lite"/>
    </source>
</evidence>
<feature type="compositionally biased region" description="Low complexity" evidence="1">
    <location>
        <begin position="174"/>
        <end position="185"/>
    </location>
</feature>
<dbReference type="PANTHER" id="PTHR30163:SF8">
    <property type="entry name" value="LYTIC MUREIN TRANSGLYCOSYLASE"/>
    <property type="match status" value="1"/>
</dbReference>
<comment type="caution">
    <text evidence="3">The sequence shown here is derived from an EMBL/GenBank/DDBJ whole genome shotgun (WGS) entry which is preliminary data.</text>
</comment>
<protein>
    <submittedName>
        <fullName evidence="3">Membrane-bound lytic murein transglycosylase B</fullName>
    </submittedName>
</protein>
<proteinExistence type="predicted"/>
<dbReference type="Pfam" id="PF13406">
    <property type="entry name" value="SLT_2"/>
    <property type="match status" value="1"/>
</dbReference>
<feature type="compositionally biased region" description="Basic and acidic residues" evidence="1">
    <location>
        <begin position="34"/>
        <end position="53"/>
    </location>
</feature>
<dbReference type="InterPro" id="IPR031304">
    <property type="entry name" value="SLT_2"/>
</dbReference>
<dbReference type="InterPro" id="IPR023346">
    <property type="entry name" value="Lysozyme-like_dom_sf"/>
</dbReference>
<accession>A0A0D8BEN4</accession>
<sequence length="537" mass="54225">MSRAPEHPGRHRAGAGATAAGRHRPTPPPPHSVRPADGHAEPRPDPRSDRQADLRPGLRSPATPRRHARRDGPAAPGRHGGRGRQGEQGGRGRWSGRGQQDGQDRGRNEGPAGRRSRTAGMLAAAPMIGLLVALCLVPGAAPRAADAARAAAPPPAAHPPTRDYDLDLPPLQPAVPDTGTTTTAGPPTPPTGLTPVGPDGQPLASITTSPPAATPPSAARTLTLTAADRRIPARMLTAYRKAAARTAADQPGCHLRWQLLAGIGRIESGHGVGRAITAEGTITSRILGPALDGHDGRALVRDTDGGRLDGDRRYDRAVGPMQFIPTTWAWAGRDGSGDGQADPNNVDDATLSAAGYLCRHDRDLADPAALRAAVYSYNPSSSYLRAVLAWTAGYTTTPVLPGADAAPPATPAAQPTATPPAAAPAQASPPRPTATPSPSATATAPAPVGATSAAPTALPSAVPSAPARSRTTSSVAPRLTTTPSPSPPSTDGSPATPSATVPASVDAPAASPSNSLLVVPLTPAGDARSAASPTSAS</sequence>
<dbReference type="EMBL" id="JYFN01000030">
    <property type="protein sequence ID" value="KJE21857.1"/>
    <property type="molecule type" value="Genomic_DNA"/>
</dbReference>
<dbReference type="InterPro" id="IPR043426">
    <property type="entry name" value="MltB-like"/>
</dbReference>
<dbReference type="PATRIC" id="fig|1502723.3.peg.3222"/>
<dbReference type="Gene3D" id="1.10.530.10">
    <property type="match status" value="1"/>
</dbReference>
<evidence type="ECO:0000313" key="3">
    <source>
        <dbReference type="EMBL" id="KJE21857.1"/>
    </source>
</evidence>
<evidence type="ECO:0000259" key="2">
    <source>
        <dbReference type="Pfam" id="PF13406"/>
    </source>
</evidence>
<reference evidence="3 4" key="2">
    <citation type="journal article" date="2016" name="Genome Announc.">
        <title>Permanent Draft Genome Sequences for Two Variants of Frankia sp. Strain CpI1, the First Frankia Strain Isolated from Root Nodules of Comptonia peregrina.</title>
        <authorList>
            <person name="Oshone R."/>
            <person name="Hurst S.G.IV."/>
            <person name="Abebe-Akele F."/>
            <person name="Simpson S."/>
            <person name="Morris K."/>
            <person name="Thomas W.K."/>
            <person name="Tisa L.S."/>
        </authorList>
    </citation>
    <scope>NUCLEOTIDE SEQUENCE [LARGE SCALE GENOMIC DNA]</scope>
    <source>
        <strain evidence="4">CpI1-S</strain>
    </source>
</reference>
<dbReference type="AlphaFoldDB" id="A0A0D8BEN4"/>
<feature type="compositionally biased region" description="Low complexity" evidence="1">
    <location>
        <begin position="193"/>
        <end position="218"/>
    </location>
</feature>
<feature type="compositionally biased region" description="Low complexity" evidence="1">
    <location>
        <begin position="489"/>
        <end position="515"/>
    </location>
</feature>
<feature type="compositionally biased region" description="Gly residues" evidence="1">
    <location>
        <begin position="86"/>
        <end position="95"/>
    </location>
</feature>
<gene>
    <name evidence="3" type="ORF">FF36_03760</name>
</gene>
<dbReference type="PANTHER" id="PTHR30163">
    <property type="entry name" value="MEMBRANE-BOUND LYTIC MUREIN TRANSGLYCOSYLASE B"/>
    <property type="match status" value="1"/>
</dbReference>
<feature type="compositionally biased region" description="Pro residues" evidence="1">
    <location>
        <begin position="417"/>
        <end position="435"/>
    </location>
</feature>
<dbReference type="RefSeq" id="WP_242422604.1">
    <property type="nucleotide sequence ID" value="NZ_JYFN01000030.1"/>
</dbReference>
<feature type="region of interest" description="Disordered" evidence="1">
    <location>
        <begin position="150"/>
        <end position="218"/>
    </location>
</feature>
<reference evidence="4" key="1">
    <citation type="submission" date="2015-02" db="EMBL/GenBank/DDBJ databases">
        <title>Draft Genome of Frankia sp. CpI1-S.</title>
        <authorList>
            <person name="Oshone R.T."/>
            <person name="Ngom M."/>
            <person name="Ghodhbane-Gtari F."/>
            <person name="Gtari M."/>
            <person name="Morris K."/>
            <person name="Thomas K."/>
            <person name="Sen A."/>
            <person name="Tisa L.S."/>
        </authorList>
    </citation>
    <scope>NUCLEOTIDE SEQUENCE [LARGE SCALE GENOMIC DNA]</scope>
    <source>
        <strain evidence="4">CpI1-S</strain>
    </source>
</reference>
<feature type="compositionally biased region" description="Low complexity" evidence="1">
    <location>
        <begin position="403"/>
        <end position="416"/>
    </location>
</feature>
<dbReference type="SUPFAM" id="SSF53955">
    <property type="entry name" value="Lysozyme-like"/>
    <property type="match status" value="1"/>
</dbReference>
<dbReference type="GO" id="GO:0009253">
    <property type="term" value="P:peptidoglycan catabolic process"/>
    <property type="evidence" value="ECO:0007669"/>
    <property type="project" value="TreeGrafter"/>
</dbReference>
<name>A0A0D8BEN4_9ACTN</name>
<feature type="compositionally biased region" description="Low complexity" evidence="1">
    <location>
        <begin position="436"/>
        <end position="471"/>
    </location>
</feature>
<feature type="region of interest" description="Disordered" evidence="1">
    <location>
        <begin position="403"/>
        <end position="519"/>
    </location>
</feature>